<dbReference type="Pfam" id="PF01841">
    <property type="entry name" value="Transglut_core"/>
    <property type="match status" value="1"/>
</dbReference>
<dbReference type="Pfam" id="PF00927">
    <property type="entry name" value="Transglut_C"/>
    <property type="match status" value="1"/>
</dbReference>
<proteinExistence type="inferred from homology"/>
<dbReference type="PROSITE" id="PS00547">
    <property type="entry name" value="TRANSGLUTAMINASES"/>
    <property type="match status" value="1"/>
</dbReference>
<dbReference type="AlphaFoldDB" id="A0A6I8N966"/>
<keyword evidence="11" id="KW-1185">Reference proteome</keyword>
<protein>
    <recommendedName>
        <fullName evidence="6">protein-glutamine gamma-glutamyltransferase</fullName>
        <ecNumber evidence="6">2.3.2.13</ecNumber>
    </recommendedName>
</protein>
<keyword evidence="4 8" id="KW-0106">Calcium</keyword>
<evidence type="ECO:0000259" key="9">
    <source>
        <dbReference type="SMART" id="SM00460"/>
    </source>
</evidence>
<keyword evidence="2" id="KW-0808">Transferase</keyword>
<comment type="similarity">
    <text evidence="1">Belongs to the transglutaminase superfamily. Transglutaminase family.</text>
</comment>
<dbReference type="InterPro" id="IPR008958">
    <property type="entry name" value="Transglutaminase_C"/>
</dbReference>
<dbReference type="SMART" id="SM00460">
    <property type="entry name" value="TGc"/>
    <property type="match status" value="1"/>
</dbReference>
<evidence type="ECO:0000256" key="3">
    <source>
        <dbReference type="ARBA" id="ARBA00022723"/>
    </source>
</evidence>
<dbReference type="GO" id="GO:0003810">
    <property type="term" value="F:protein-glutamine gamma-glutamyltransferase activity"/>
    <property type="evidence" value="ECO:0000318"/>
    <property type="project" value="GO_Central"/>
</dbReference>
<dbReference type="PIRSF" id="PIRSF000459">
    <property type="entry name" value="TGM_EBP42"/>
    <property type="match status" value="1"/>
</dbReference>
<dbReference type="InterPro" id="IPR002931">
    <property type="entry name" value="Transglutaminase-like"/>
</dbReference>
<feature type="active site" evidence="7">
    <location>
        <position position="206"/>
    </location>
</feature>
<evidence type="ECO:0000256" key="8">
    <source>
        <dbReference type="PIRSR" id="PIRSR000459-2"/>
    </source>
</evidence>
<dbReference type="FunCoup" id="A0A6I8N966">
    <property type="interactions" value="70"/>
</dbReference>
<dbReference type="FunFam" id="2.60.40.10:FF:001406">
    <property type="entry name" value="Protein-glutamine gamma-glutamyltransferase 4"/>
    <property type="match status" value="1"/>
</dbReference>
<dbReference type="Gene3D" id="2.60.40.10">
    <property type="entry name" value="Immunoglobulins"/>
    <property type="match status" value="3"/>
</dbReference>
<keyword evidence="5" id="KW-0012">Acyltransferase</keyword>
<dbReference type="InterPro" id="IPR038765">
    <property type="entry name" value="Papain-like_cys_pep_sf"/>
</dbReference>
<dbReference type="InterPro" id="IPR001102">
    <property type="entry name" value="Transglutaminase_N"/>
</dbReference>
<dbReference type="InterPro" id="IPR036238">
    <property type="entry name" value="Transglutaminase_C_sf"/>
</dbReference>
<dbReference type="InterPro" id="IPR014756">
    <property type="entry name" value="Ig_E-set"/>
</dbReference>
<sequence length="718" mass="80005">MGKAPRKSNETLVVMKLRGQKELHRWQMALLGVNGKECLLSVSSPVDTAVGKYFLSVKSGADPVHTPENNTIYFIFNPWCEGDTVFMAGDKERSEYVLNDTGYIYVGSKDKIHARPWNYGQFEEDILDACMFLLDKSNLKPRDRKNPVIVSRAMSALVNANDDCGVLLANWSGMYKGGTSPLAWTGSTPILQQYFRTQKTVLYGQCWVFAGVLTTVMRSLGVPSRTVTNFASAHDTEQNLRVDVYLNEKGQKIEDLTTDSIWNFHVWTDVWMTRPDLPQGYEGWQAVDATPQEISQGVFQCGPAPLKAIRQGDVYLTYDTKFIFAEVNADKVFWLVKEVNGVSEMTKLREETLVIGRSISTKAVGSNTREDITAQYKFTEGSPEERKAMEKACSYLSCEDGPEAAPTEEANIELKIQAGEAVWLGDPIRMSVIINNSSARSWTIKLGATCELQLYTGKVVAVLGSVSETVATAGKPVIEVPVHLEASSYVGSLASVDDEVIVQGHVIAAIEETEEKFSEEVTLTFQYPPLRVEVPETVKIGQNFTCAFIFKNTLSIPLENCKLHVEGLGIFMLETFDQGDVLPGGIFKCRIICTPKKAGKKTIIAKLNSIQGSGGEGRKFNLANRSAKELKCCQLLMRKKKGHCSVTINLRNISVIIALREGSFLQWNTWVCSQYIKRGQRAWVCVGVNAYKYHVYHLHFHLSCNKSIDLRGADIRPR</sequence>
<name>A0A6I8N966_ORNAN</name>
<dbReference type="InterPro" id="IPR050779">
    <property type="entry name" value="Transglutaminase"/>
</dbReference>
<dbReference type="GO" id="GO:0046872">
    <property type="term" value="F:metal ion binding"/>
    <property type="evidence" value="ECO:0007669"/>
    <property type="project" value="UniProtKB-KW"/>
</dbReference>
<feature type="binding site" evidence="8">
    <location>
        <position position="330"/>
    </location>
    <ligand>
        <name>Ca(2+)</name>
        <dbReference type="ChEBI" id="CHEBI:29108"/>
    </ligand>
</feature>
<dbReference type="InterPro" id="IPR013808">
    <property type="entry name" value="Transglutaminase_AS"/>
</dbReference>
<feature type="domain" description="Transglutaminase-like" evidence="9">
    <location>
        <begin position="198"/>
        <end position="291"/>
    </location>
</feature>
<evidence type="ECO:0000256" key="1">
    <source>
        <dbReference type="ARBA" id="ARBA00005968"/>
    </source>
</evidence>
<dbReference type="Gene3D" id="3.90.260.10">
    <property type="entry name" value="Transglutaminase-like"/>
    <property type="match status" value="1"/>
</dbReference>
<feature type="binding site" evidence="8">
    <location>
        <position position="328"/>
    </location>
    <ligand>
        <name>Ca(2+)</name>
        <dbReference type="ChEBI" id="CHEBI:29108"/>
    </ligand>
</feature>
<dbReference type="InterPro" id="IPR023608">
    <property type="entry name" value="Transglutaminase_animal"/>
</dbReference>
<evidence type="ECO:0000256" key="6">
    <source>
        <dbReference type="ARBA" id="ARBA00024222"/>
    </source>
</evidence>
<evidence type="ECO:0000256" key="2">
    <source>
        <dbReference type="ARBA" id="ARBA00022679"/>
    </source>
</evidence>
<dbReference type="Pfam" id="PF00868">
    <property type="entry name" value="Transglut_N"/>
    <property type="match status" value="1"/>
</dbReference>
<evidence type="ECO:0000256" key="7">
    <source>
        <dbReference type="PIRSR" id="PIRSR000459-1"/>
    </source>
</evidence>
<evidence type="ECO:0000313" key="10">
    <source>
        <dbReference type="Ensembl" id="ENSOANP00000037335.1"/>
    </source>
</evidence>
<accession>A0A6I8N966</accession>
<dbReference type="Ensembl" id="ENSOANT00000064342.1">
    <property type="protein sequence ID" value="ENSOANP00000037335.1"/>
    <property type="gene ID" value="ENSOANG00000006809.3"/>
</dbReference>
<dbReference type="InterPro" id="IPR013783">
    <property type="entry name" value="Ig-like_fold"/>
</dbReference>
<comment type="cofactor">
    <cofactor evidence="8">
        <name>Ca(2+)</name>
        <dbReference type="ChEBI" id="CHEBI:29108"/>
    </cofactor>
    <text evidence="8">Binds 1 Ca(2+) ion per subunit.</text>
</comment>
<dbReference type="EC" id="2.3.2.13" evidence="6"/>
<evidence type="ECO:0000313" key="11">
    <source>
        <dbReference type="Proteomes" id="UP000002279"/>
    </source>
</evidence>
<dbReference type="FunFam" id="3.90.260.10:FF:000001">
    <property type="entry name" value="Protein-glutamine gamma-glutamyltransferase 2"/>
    <property type="match status" value="1"/>
</dbReference>
<dbReference type="SUPFAM" id="SSF49309">
    <property type="entry name" value="Transglutaminase, two C-terminal domains"/>
    <property type="match status" value="2"/>
</dbReference>
<keyword evidence="3 8" id="KW-0479">Metal-binding</keyword>
<dbReference type="Bgee" id="ENSOANG00000006809">
    <property type="expression patterns" value="Expressed in fibroblast and 5 other cell types or tissues"/>
</dbReference>
<feature type="binding site" evidence="8">
    <location>
        <position position="380"/>
    </location>
    <ligand>
        <name>Ca(2+)</name>
        <dbReference type="ChEBI" id="CHEBI:29108"/>
    </ligand>
</feature>
<feature type="binding site" evidence="8">
    <location>
        <position position="385"/>
    </location>
    <ligand>
        <name>Ca(2+)</name>
        <dbReference type="ChEBI" id="CHEBI:29108"/>
    </ligand>
</feature>
<dbReference type="PANTHER" id="PTHR11590:SF70">
    <property type="entry name" value="PROTEIN-GLUTAMINE GAMMA-GLUTAMYLTRANSFERASE 4"/>
    <property type="match status" value="1"/>
</dbReference>
<dbReference type="GeneTree" id="ENSGT01050000244939"/>
<reference evidence="10" key="2">
    <citation type="submission" date="2025-09" db="UniProtKB">
        <authorList>
            <consortium name="Ensembl"/>
        </authorList>
    </citation>
    <scope>IDENTIFICATION</scope>
    <source>
        <strain evidence="10">Glennie</strain>
    </source>
</reference>
<organism evidence="10 11">
    <name type="scientific">Ornithorhynchus anatinus</name>
    <name type="common">Duckbill platypus</name>
    <dbReference type="NCBI Taxonomy" id="9258"/>
    <lineage>
        <taxon>Eukaryota</taxon>
        <taxon>Metazoa</taxon>
        <taxon>Chordata</taxon>
        <taxon>Craniata</taxon>
        <taxon>Vertebrata</taxon>
        <taxon>Euteleostomi</taxon>
        <taxon>Mammalia</taxon>
        <taxon>Monotremata</taxon>
        <taxon>Ornithorhynchidae</taxon>
        <taxon>Ornithorhynchus</taxon>
    </lineage>
</organism>
<feature type="active site" evidence="7">
    <location>
        <position position="288"/>
    </location>
</feature>
<evidence type="ECO:0000256" key="5">
    <source>
        <dbReference type="ARBA" id="ARBA00023315"/>
    </source>
</evidence>
<reference evidence="10" key="1">
    <citation type="submission" date="2025-08" db="UniProtKB">
        <authorList>
            <consortium name="Ensembl"/>
        </authorList>
    </citation>
    <scope>IDENTIFICATION</scope>
    <source>
        <strain evidence="10">Glennie</strain>
    </source>
</reference>
<feature type="active site" evidence="7">
    <location>
        <position position="265"/>
    </location>
</feature>
<dbReference type="InParanoid" id="A0A6I8N966"/>
<dbReference type="SUPFAM" id="SSF54001">
    <property type="entry name" value="Cysteine proteinases"/>
    <property type="match status" value="1"/>
</dbReference>
<dbReference type="InterPro" id="IPR036985">
    <property type="entry name" value="Transglutaminase-like_sf"/>
</dbReference>
<dbReference type="SUPFAM" id="SSF81296">
    <property type="entry name" value="E set domains"/>
    <property type="match status" value="1"/>
</dbReference>
<dbReference type="Proteomes" id="UP000002279">
    <property type="component" value="Unplaced"/>
</dbReference>
<dbReference type="PANTHER" id="PTHR11590">
    <property type="entry name" value="PROTEIN-GLUTAMINE GAMMA-GLUTAMYLTRANSFERASE"/>
    <property type="match status" value="1"/>
</dbReference>
<evidence type="ECO:0000256" key="4">
    <source>
        <dbReference type="ARBA" id="ARBA00022837"/>
    </source>
</evidence>